<proteinExistence type="predicted"/>
<dbReference type="AlphaFoldDB" id="A0A1V4J4H2"/>
<protein>
    <submittedName>
        <fullName evidence="2">Uncharacterized protein</fullName>
    </submittedName>
</protein>
<evidence type="ECO:0000313" key="3">
    <source>
        <dbReference type="Proteomes" id="UP000190648"/>
    </source>
</evidence>
<evidence type="ECO:0000256" key="1">
    <source>
        <dbReference type="SAM" id="MobiDB-lite"/>
    </source>
</evidence>
<evidence type="ECO:0000313" key="2">
    <source>
        <dbReference type="EMBL" id="OPJ67048.1"/>
    </source>
</evidence>
<dbReference type="EMBL" id="LSYS01009367">
    <property type="protein sequence ID" value="OPJ67048.1"/>
    <property type="molecule type" value="Genomic_DNA"/>
</dbReference>
<gene>
    <name evidence="2" type="ORF">AV530_016971</name>
</gene>
<organism evidence="2 3">
    <name type="scientific">Patagioenas fasciata monilis</name>
    <dbReference type="NCBI Taxonomy" id="372326"/>
    <lineage>
        <taxon>Eukaryota</taxon>
        <taxon>Metazoa</taxon>
        <taxon>Chordata</taxon>
        <taxon>Craniata</taxon>
        <taxon>Vertebrata</taxon>
        <taxon>Euteleostomi</taxon>
        <taxon>Archelosauria</taxon>
        <taxon>Archosauria</taxon>
        <taxon>Dinosauria</taxon>
        <taxon>Saurischia</taxon>
        <taxon>Theropoda</taxon>
        <taxon>Coelurosauria</taxon>
        <taxon>Aves</taxon>
        <taxon>Neognathae</taxon>
        <taxon>Neoaves</taxon>
        <taxon>Columbimorphae</taxon>
        <taxon>Columbiformes</taxon>
        <taxon>Columbidae</taxon>
        <taxon>Patagioenas</taxon>
    </lineage>
</organism>
<feature type="region of interest" description="Disordered" evidence="1">
    <location>
        <begin position="24"/>
        <end position="46"/>
    </location>
</feature>
<keyword evidence="3" id="KW-1185">Reference proteome</keyword>
<sequence>MSESYCIVLNEGSIIAEDNKEFAEDSGSIDGKSNDKDNDSDCSEEGTGREVNRYLLLKIISVCLLTDKWGFLMEKDGQHCKPWRDLRGAEDELDPRGRWEFILHLSMKAGVGEDKKLYALFVFFTASSSKDEVVLVVGGDEEKSHYLFPII</sequence>
<name>A0A1V4J4H2_PATFA</name>
<comment type="caution">
    <text evidence="2">The sequence shown here is derived from an EMBL/GenBank/DDBJ whole genome shotgun (WGS) entry which is preliminary data.</text>
</comment>
<dbReference type="Proteomes" id="UP000190648">
    <property type="component" value="Unassembled WGS sequence"/>
</dbReference>
<accession>A0A1V4J4H2</accession>
<reference evidence="2 3" key="1">
    <citation type="submission" date="2016-02" db="EMBL/GenBank/DDBJ databases">
        <title>Band-tailed pigeon sequencing and assembly.</title>
        <authorList>
            <person name="Soares A.E."/>
            <person name="Novak B.J."/>
            <person name="Rice E.S."/>
            <person name="O'Connell B."/>
            <person name="Chang D."/>
            <person name="Weber S."/>
            <person name="Shapiro B."/>
        </authorList>
    </citation>
    <scope>NUCLEOTIDE SEQUENCE [LARGE SCALE GENOMIC DNA]</scope>
    <source>
        <strain evidence="2">BTP2013</strain>
        <tissue evidence="2">Blood</tissue>
    </source>
</reference>